<reference evidence="1 2" key="1">
    <citation type="submission" date="2021-03" db="EMBL/GenBank/DDBJ databases">
        <title>Sequencing the genomes of 1000 actinobacteria strains.</title>
        <authorList>
            <person name="Klenk H.-P."/>
        </authorList>
    </citation>
    <scope>NUCLEOTIDE SEQUENCE [LARGE SCALE GENOMIC DNA]</scope>
    <source>
        <strain evidence="1 2">DSM 20168</strain>
    </source>
</reference>
<organism evidence="1 2">
    <name type="scientific">Glutamicibacter protophormiae</name>
    <name type="common">Brevibacterium protophormiae</name>
    <dbReference type="NCBI Taxonomy" id="37930"/>
    <lineage>
        <taxon>Bacteria</taxon>
        <taxon>Bacillati</taxon>
        <taxon>Actinomycetota</taxon>
        <taxon>Actinomycetes</taxon>
        <taxon>Micrococcales</taxon>
        <taxon>Micrococcaceae</taxon>
        <taxon>Glutamicibacter</taxon>
    </lineage>
</organism>
<accession>A0ABS4XLD8</accession>
<comment type="caution">
    <text evidence="1">The sequence shown here is derived from an EMBL/GenBank/DDBJ whole genome shotgun (WGS) entry which is preliminary data.</text>
</comment>
<name>A0ABS4XLD8_GLUPR</name>
<sequence length="161" mass="17636">MKTLGGNFSFLSSTPEEDFMHRIERELEDVGFAVLVFIPDDRQIFAAFSLGLTGYGHPELAVFATCEDSARCFLLHLIEQVLCHAKAFKEGVTSTAFYPSLEVIDLTDPLAGLRIYDELLDEEDVQVFGVRPKKNFAGAPSSCVSAAEQEGETTCATCATE</sequence>
<evidence type="ECO:0000313" key="2">
    <source>
        <dbReference type="Proteomes" id="UP001195422"/>
    </source>
</evidence>
<dbReference type="Proteomes" id="UP001195422">
    <property type="component" value="Unassembled WGS sequence"/>
</dbReference>
<evidence type="ECO:0008006" key="3">
    <source>
        <dbReference type="Google" id="ProtNLM"/>
    </source>
</evidence>
<gene>
    <name evidence="1" type="ORF">JOF39_000400</name>
</gene>
<proteinExistence type="predicted"/>
<protein>
    <recommendedName>
        <fullName evidence="3">DUF4262 domain-containing protein</fullName>
    </recommendedName>
</protein>
<dbReference type="EMBL" id="JAGIOJ010000001">
    <property type="protein sequence ID" value="MBP2397319.1"/>
    <property type="molecule type" value="Genomic_DNA"/>
</dbReference>
<dbReference type="RefSeq" id="WP_188947291.1">
    <property type="nucleotide sequence ID" value="NZ_BMPH01000002.1"/>
</dbReference>
<evidence type="ECO:0000313" key="1">
    <source>
        <dbReference type="EMBL" id="MBP2397319.1"/>
    </source>
</evidence>
<keyword evidence="2" id="KW-1185">Reference proteome</keyword>